<protein>
    <submittedName>
        <fullName evidence="2">Uncharacterized protein</fullName>
    </submittedName>
</protein>
<dbReference type="InParanoid" id="A0A804M1X7"/>
<evidence type="ECO:0000256" key="1">
    <source>
        <dbReference type="SAM" id="MobiDB-lite"/>
    </source>
</evidence>
<reference evidence="2" key="3">
    <citation type="submission" date="2021-05" db="UniProtKB">
        <authorList>
            <consortium name="EnsemblPlants"/>
        </authorList>
    </citation>
    <scope>IDENTIFICATION</scope>
    <source>
        <strain evidence="2">cv. B73</strain>
    </source>
</reference>
<name>A0A804M1X7_MAIZE</name>
<keyword evidence="3" id="KW-1185">Reference proteome</keyword>
<dbReference type="Gramene" id="Zm00001eb053120_T001">
    <property type="protein sequence ID" value="Zm00001eb053120_P001"/>
    <property type="gene ID" value="Zm00001eb053120"/>
</dbReference>
<reference evidence="2" key="2">
    <citation type="submission" date="2019-07" db="EMBL/GenBank/DDBJ databases">
        <authorList>
            <person name="Seetharam A."/>
            <person name="Woodhouse M."/>
            <person name="Cannon E."/>
        </authorList>
    </citation>
    <scope>NUCLEOTIDE SEQUENCE [LARGE SCALE GENOMIC DNA]</scope>
    <source>
        <strain evidence="2">cv. B73</strain>
    </source>
</reference>
<sequence length="184" mass="20470">MGRRPRALARISGGAEFGASAAARGCCCSGAPSRGASVASAVCVDEESKDDEFNYDLEYEVLSHRFDDQWKFVGETSTSKRFERSNEDDGAQNHTHQVVKASIDSSTSNPLSSSTPTETTEENTVTRSNKNYNNDHADTTTVYSIEDHQSDLLEANHLFEDEHYGLEDYYLCYFFLPNGPVWCL</sequence>
<dbReference type="EnsemblPlants" id="Zm00001eb053120_T001">
    <property type="protein sequence ID" value="Zm00001eb053120_P001"/>
    <property type="gene ID" value="Zm00001eb053120"/>
</dbReference>
<dbReference type="AlphaFoldDB" id="A0A804M1X7"/>
<proteinExistence type="predicted"/>
<dbReference type="Proteomes" id="UP000007305">
    <property type="component" value="Chromosome 1"/>
</dbReference>
<reference evidence="3" key="1">
    <citation type="submission" date="2015-12" db="EMBL/GenBank/DDBJ databases">
        <title>Update maize B73 reference genome by single molecule sequencing technologies.</title>
        <authorList>
            <consortium name="Maize Genome Sequencing Project"/>
            <person name="Ware D."/>
        </authorList>
    </citation>
    <scope>NUCLEOTIDE SEQUENCE [LARGE SCALE GENOMIC DNA]</scope>
    <source>
        <strain evidence="3">cv. B73</strain>
    </source>
</reference>
<accession>A0A804M1X7</accession>
<organism evidence="2 3">
    <name type="scientific">Zea mays</name>
    <name type="common">Maize</name>
    <dbReference type="NCBI Taxonomy" id="4577"/>
    <lineage>
        <taxon>Eukaryota</taxon>
        <taxon>Viridiplantae</taxon>
        <taxon>Streptophyta</taxon>
        <taxon>Embryophyta</taxon>
        <taxon>Tracheophyta</taxon>
        <taxon>Spermatophyta</taxon>
        <taxon>Magnoliopsida</taxon>
        <taxon>Liliopsida</taxon>
        <taxon>Poales</taxon>
        <taxon>Poaceae</taxon>
        <taxon>PACMAD clade</taxon>
        <taxon>Panicoideae</taxon>
        <taxon>Andropogonodae</taxon>
        <taxon>Andropogoneae</taxon>
        <taxon>Tripsacinae</taxon>
        <taxon>Zea</taxon>
    </lineage>
</organism>
<evidence type="ECO:0000313" key="2">
    <source>
        <dbReference type="EnsemblPlants" id="Zm00001eb053120_P001"/>
    </source>
</evidence>
<evidence type="ECO:0000313" key="3">
    <source>
        <dbReference type="Proteomes" id="UP000007305"/>
    </source>
</evidence>
<feature type="region of interest" description="Disordered" evidence="1">
    <location>
        <begin position="81"/>
        <end position="135"/>
    </location>
</feature>
<feature type="compositionally biased region" description="Low complexity" evidence="1">
    <location>
        <begin position="105"/>
        <end position="129"/>
    </location>
</feature>